<reference evidence="8" key="1">
    <citation type="submission" date="2013-08" db="EMBL/GenBank/DDBJ databases">
        <authorList>
            <person name="Mendez C."/>
            <person name="Richter M."/>
            <person name="Ferrer M."/>
            <person name="Sanchez J."/>
        </authorList>
    </citation>
    <scope>NUCLEOTIDE SEQUENCE</scope>
</reference>
<evidence type="ECO:0000256" key="5">
    <source>
        <dbReference type="ARBA" id="ARBA00023049"/>
    </source>
</evidence>
<dbReference type="EMBL" id="AUZZ01003067">
    <property type="protein sequence ID" value="EQD58040.1"/>
    <property type="molecule type" value="Genomic_DNA"/>
</dbReference>
<evidence type="ECO:0000256" key="4">
    <source>
        <dbReference type="ARBA" id="ARBA00022833"/>
    </source>
</evidence>
<dbReference type="SUPFAM" id="SSF102712">
    <property type="entry name" value="JAB1/MPN domain"/>
    <property type="match status" value="1"/>
</dbReference>
<feature type="region of interest" description="Disordered" evidence="6">
    <location>
        <begin position="1"/>
        <end position="22"/>
    </location>
</feature>
<dbReference type="GO" id="GO:0008237">
    <property type="term" value="F:metallopeptidase activity"/>
    <property type="evidence" value="ECO:0007669"/>
    <property type="project" value="UniProtKB-KW"/>
</dbReference>
<dbReference type="Pfam" id="PF14464">
    <property type="entry name" value="Prok-JAB"/>
    <property type="match status" value="1"/>
</dbReference>
<dbReference type="Gene3D" id="3.40.140.10">
    <property type="entry name" value="Cytidine Deaminase, domain 2"/>
    <property type="match status" value="1"/>
</dbReference>
<gene>
    <name evidence="8" type="ORF">B2A_04554</name>
</gene>
<evidence type="ECO:0000259" key="7">
    <source>
        <dbReference type="PROSITE" id="PS50249"/>
    </source>
</evidence>
<evidence type="ECO:0000256" key="3">
    <source>
        <dbReference type="ARBA" id="ARBA00022801"/>
    </source>
</evidence>
<sequence length="141" mass="15207">MPVFRPQRRRAPGGPRLGDTPTAITRRALDSALASARSAYPNEFGGVFRADPPGVISELLLLPGSSAGRRHANIQLWMLHADLAVAGSVHSHPSGALHPSAADLRLFRNWGQRHLILGAPYDAGCWRAYDGNGQEVTLRVV</sequence>
<dbReference type="InterPro" id="IPR037518">
    <property type="entry name" value="MPN"/>
</dbReference>
<dbReference type="AlphaFoldDB" id="T1BVW3"/>
<organism evidence="8">
    <name type="scientific">mine drainage metagenome</name>
    <dbReference type="NCBI Taxonomy" id="410659"/>
    <lineage>
        <taxon>unclassified sequences</taxon>
        <taxon>metagenomes</taxon>
        <taxon>ecological metagenomes</taxon>
    </lineage>
</organism>
<name>T1BVW3_9ZZZZ</name>
<evidence type="ECO:0000256" key="6">
    <source>
        <dbReference type="SAM" id="MobiDB-lite"/>
    </source>
</evidence>
<keyword evidence="2" id="KW-0479">Metal-binding</keyword>
<dbReference type="PROSITE" id="PS50249">
    <property type="entry name" value="MPN"/>
    <property type="match status" value="1"/>
</dbReference>
<evidence type="ECO:0000256" key="1">
    <source>
        <dbReference type="ARBA" id="ARBA00022670"/>
    </source>
</evidence>
<keyword evidence="3" id="KW-0378">Hydrolase</keyword>
<proteinExistence type="predicted"/>
<keyword evidence="1" id="KW-0645">Protease</keyword>
<dbReference type="GO" id="GO:0006508">
    <property type="term" value="P:proteolysis"/>
    <property type="evidence" value="ECO:0007669"/>
    <property type="project" value="UniProtKB-KW"/>
</dbReference>
<evidence type="ECO:0000313" key="8">
    <source>
        <dbReference type="EMBL" id="EQD58040.1"/>
    </source>
</evidence>
<feature type="non-terminal residue" evidence="8">
    <location>
        <position position="141"/>
    </location>
</feature>
<keyword evidence="5" id="KW-0482">Metalloprotease</keyword>
<comment type="caution">
    <text evidence="8">The sequence shown here is derived from an EMBL/GenBank/DDBJ whole genome shotgun (WGS) entry which is preliminary data.</text>
</comment>
<dbReference type="InterPro" id="IPR028090">
    <property type="entry name" value="JAB_dom_prok"/>
</dbReference>
<reference evidence="8" key="2">
    <citation type="journal article" date="2014" name="ISME J.">
        <title>Microbial stratification in low pH oxic and suboxic macroscopic growths along an acid mine drainage.</title>
        <authorList>
            <person name="Mendez-Garcia C."/>
            <person name="Mesa V."/>
            <person name="Sprenger R.R."/>
            <person name="Richter M."/>
            <person name="Diez M.S."/>
            <person name="Solano J."/>
            <person name="Bargiela R."/>
            <person name="Golyshina O.V."/>
            <person name="Manteca A."/>
            <person name="Ramos J.L."/>
            <person name="Gallego J.R."/>
            <person name="Llorente I."/>
            <person name="Martins Dos Santos V.A."/>
            <person name="Jensen O.N."/>
            <person name="Pelaez A.I."/>
            <person name="Sanchez J."/>
            <person name="Ferrer M."/>
        </authorList>
    </citation>
    <scope>NUCLEOTIDE SEQUENCE</scope>
</reference>
<dbReference type="GO" id="GO:0046872">
    <property type="term" value="F:metal ion binding"/>
    <property type="evidence" value="ECO:0007669"/>
    <property type="project" value="UniProtKB-KW"/>
</dbReference>
<protein>
    <recommendedName>
        <fullName evidence="7">MPN domain-containing protein</fullName>
    </recommendedName>
</protein>
<accession>T1BVW3</accession>
<feature type="domain" description="MPN" evidence="7">
    <location>
        <begin position="22"/>
        <end position="141"/>
    </location>
</feature>
<feature type="compositionally biased region" description="Basic residues" evidence="6">
    <location>
        <begin position="1"/>
        <end position="11"/>
    </location>
</feature>
<evidence type="ECO:0000256" key="2">
    <source>
        <dbReference type="ARBA" id="ARBA00022723"/>
    </source>
</evidence>
<keyword evidence="4" id="KW-0862">Zinc</keyword>